<feature type="region of interest" description="Disordered" evidence="1">
    <location>
        <begin position="614"/>
        <end position="642"/>
    </location>
</feature>
<feature type="compositionally biased region" description="Basic and acidic residues" evidence="1">
    <location>
        <begin position="199"/>
        <end position="210"/>
    </location>
</feature>
<feature type="compositionally biased region" description="Basic and acidic residues" evidence="1">
    <location>
        <begin position="623"/>
        <end position="632"/>
    </location>
</feature>
<organism evidence="2 3">
    <name type="scientific">Sphagnum troendelagicum</name>
    <dbReference type="NCBI Taxonomy" id="128251"/>
    <lineage>
        <taxon>Eukaryota</taxon>
        <taxon>Viridiplantae</taxon>
        <taxon>Streptophyta</taxon>
        <taxon>Embryophyta</taxon>
        <taxon>Bryophyta</taxon>
        <taxon>Sphagnophytina</taxon>
        <taxon>Sphagnopsida</taxon>
        <taxon>Sphagnales</taxon>
        <taxon>Sphagnaceae</taxon>
        <taxon>Sphagnum</taxon>
    </lineage>
</organism>
<feature type="region of interest" description="Disordered" evidence="1">
    <location>
        <begin position="1"/>
        <end position="39"/>
    </location>
</feature>
<feature type="region of interest" description="Disordered" evidence="1">
    <location>
        <begin position="422"/>
        <end position="449"/>
    </location>
</feature>
<name>A0ABP0TEH0_9BRYO</name>
<evidence type="ECO:0000256" key="1">
    <source>
        <dbReference type="SAM" id="MobiDB-lite"/>
    </source>
</evidence>
<feature type="compositionally biased region" description="Pro residues" evidence="1">
    <location>
        <begin position="440"/>
        <end position="449"/>
    </location>
</feature>
<dbReference type="PANTHER" id="PTHR34281">
    <property type="entry name" value="PROTEIN EARLY FLOWERING 3"/>
    <property type="match status" value="1"/>
</dbReference>
<accession>A0ABP0TEH0</accession>
<dbReference type="EMBL" id="OZ019902">
    <property type="protein sequence ID" value="CAK9194486.1"/>
    <property type="molecule type" value="Genomic_DNA"/>
</dbReference>
<sequence length="688" mass="74812">MKGAKDGKGEGNKHQQAGPALFPRLHVAETKQVGPRAPPRNKMALYEQFTIPFHKFRSSPIPLPSSTQNPVNPSMSPALAGSYDGRYSYVPCYMNPMSPALAYVPSTNAGPCGVAGQVSMNGTSSSTVVDGDTEMQLAPFVAESSVPTSAPTPSKNGKVDCTVPTCSVGTRASSQRRSSLSASQSQETASRGHRPPSKKTRDSGKEKRFNIEMPGGSEQLQLHKIDGMSSEQAGVLSEQNGGLSELNGGLSELNGGLSWRIGSVTTSVDDCNVRELDIEQRDADIDNHLQESDLQNQDRDAAQQPQLSLATAPNTVQEAERLRGQNHYGSETSEIVSEVLEQRGQGFSGDESESSMLDYVPVENVTPHDVMSAIGQQRFWRARKTVLRQQKMFSVQVFELHRLMEVQQQMAKYPSLILEADEEEVEEQEQKQEDQQQVPAPAPVTPVPPHVSELPAKFVEGNGIKQCNTNRLLMTEAPKLMYPVPFPHQQGFLPGQPWQATPHAANEQGAQMAPQYMYLPYPPPYPPAYGYHPLMHPNMMMYEQNGVQHAQMPTWQQQGCSYGSVALGPGSARYSALPHVPVMMSTQQGVSVGPSNYFHPLDQLGSLGASSQMHVNNPTGKEGGMRDTETKQANDSPVSDPLPLFPPSPVPIRSMPQTGVIKVVPRAVLATAESTAGILLSIQKESQQ</sequence>
<gene>
    <name evidence="2" type="ORF">CSSPTR1EN2_LOCUS2550</name>
</gene>
<keyword evidence="3" id="KW-1185">Reference proteome</keyword>
<feature type="compositionally biased region" description="Polar residues" evidence="1">
    <location>
        <begin position="145"/>
        <end position="155"/>
    </location>
</feature>
<feature type="region of interest" description="Disordered" evidence="1">
    <location>
        <begin position="142"/>
        <end position="219"/>
    </location>
</feature>
<dbReference type="Proteomes" id="UP001497512">
    <property type="component" value="Chromosome 10"/>
</dbReference>
<dbReference type="PANTHER" id="PTHR34281:SF2">
    <property type="entry name" value="PROTEIN EARLY FLOWERING 3"/>
    <property type="match status" value="1"/>
</dbReference>
<reference evidence="2" key="1">
    <citation type="submission" date="2024-02" db="EMBL/GenBank/DDBJ databases">
        <authorList>
            <consortium name="ELIXIR-Norway"/>
            <consortium name="Elixir Norway"/>
        </authorList>
    </citation>
    <scope>NUCLEOTIDE SEQUENCE</scope>
</reference>
<feature type="compositionally biased region" description="Basic and acidic residues" evidence="1">
    <location>
        <begin position="1"/>
        <end position="13"/>
    </location>
</feature>
<feature type="compositionally biased region" description="Low complexity" evidence="1">
    <location>
        <begin position="171"/>
        <end position="189"/>
    </location>
</feature>
<proteinExistence type="predicted"/>
<evidence type="ECO:0000313" key="3">
    <source>
        <dbReference type="Proteomes" id="UP001497512"/>
    </source>
</evidence>
<dbReference type="InterPro" id="IPR039319">
    <property type="entry name" value="ELF3-like"/>
</dbReference>
<evidence type="ECO:0000313" key="2">
    <source>
        <dbReference type="EMBL" id="CAK9194486.1"/>
    </source>
</evidence>
<protein>
    <submittedName>
        <fullName evidence="2">Uncharacterized protein</fullName>
    </submittedName>
</protein>